<keyword evidence="2" id="KW-0812">Transmembrane</keyword>
<feature type="transmembrane region" description="Helical" evidence="2">
    <location>
        <begin position="176"/>
        <end position="197"/>
    </location>
</feature>
<dbReference type="STRING" id="886293.Sinac_1272"/>
<dbReference type="InterPro" id="IPR007621">
    <property type="entry name" value="TPM_dom"/>
</dbReference>
<gene>
    <name evidence="5" type="ordered locus">Sinac_1272</name>
</gene>
<evidence type="ECO:0000256" key="2">
    <source>
        <dbReference type="SAM" id="Phobius"/>
    </source>
</evidence>
<evidence type="ECO:0000313" key="6">
    <source>
        <dbReference type="Proteomes" id="UP000010798"/>
    </source>
</evidence>
<keyword evidence="3" id="KW-0732">Signal</keyword>
<dbReference type="AlphaFoldDB" id="L0DAH1"/>
<dbReference type="Gene3D" id="3.10.310.50">
    <property type="match status" value="1"/>
</dbReference>
<feature type="signal peptide" evidence="3">
    <location>
        <begin position="1"/>
        <end position="30"/>
    </location>
</feature>
<keyword evidence="6" id="KW-1185">Reference proteome</keyword>
<sequence>MCARFGSLCVLPWILFAQMSWDMIAVPVIAAASPSYEVPPEINDQAAVFNNSVKRGSRKVLRAIRYAHRVPILVETVKSLEGERIDDAARRYARPLGRDGLYILVAHQDRDVAVFLGLNKAHGLLTDPDRASIREAFLLPLQAGDADIGLVEGVRTIGTTLANAAAARPKPNARDVMFPATISFALIAVLLALQVGTSDESRRKKRRRASSTPHETMLQGGHSRGPDRALGQL</sequence>
<feature type="region of interest" description="Disordered" evidence="1">
    <location>
        <begin position="200"/>
        <end position="233"/>
    </location>
</feature>
<keyword evidence="2" id="KW-1133">Transmembrane helix</keyword>
<feature type="chain" id="PRO_5003940720" evidence="3">
    <location>
        <begin position="31"/>
        <end position="233"/>
    </location>
</feature>
<dbReference type="Proteomes" id="UP000010798">
    <property type="component" value="Chromosome"/>
</dbReference>
<organism evidence="5 6">
    <name type="scientific">Singulisphaera acidiphila (strain ATCC BAA-1392 / DSM 18658 / VKM B-2454 / MOB10)</name>
    <dbReference type="NCBI Taxonomy" id="886293"/>
    <lineage>
        <taxon>Bacteria</taxon>
        <taxon>Pseudomonadati</taxon>
        <taxon>Planctomycetota</taxon>
        <taxon>Planctomycetia</taxon>
        <taxon>Isosphaerales</taxon>
        <taxon>Isosphaeraceae</taxon>
        <taxon>Singulisphaera</taxon>
    </lineage>
</organism>
<feature type="domain" description="TPM" evidence="4">
    <location>
        <begin position="42"/>
        <end position="158"/>
    </location>
</feature>
<dbReference type="eggNOG" id="COG1512">
    <property type="taxonomic scope" value="Bacteria"/>
</dbReference>
<dbReference type="Pfam" id="PF04536">
    <property type="entry name" value="TPM_phosphatase"/>
    <property type="match status" value="1"/>
</dbReference>
<protein>
    <submittedName>
        <fullName evidence="5">Beta-propeller domain-containing protein, methanol dehydrogenase</fullName>
    </submittedName>
</protein>
<accession>L0DAH1</accession>
<evidence type="ECO:0000256" key="3">
    <source>
        <dbReference type="SAM" id="SignalP"/>
    </source>
</evidence>
<keyword evidence="2" id="KW-0472">Membrane</keyword>
<evidence type="ECO:0000256" key="1">
    <source>
        <dbReference type="SAM" id="MobiDB-lite"/>
    </source>
</evidence>
<dbReference type="RefSeq" id="WP_015244835.1">
    <property type="nucleotide sequence ID" value="NZ_JH621477.1"/>
</dbReference>
<dbReference type="HOGENOM" id="CLU_1189265_0_0_0"/>
<evidence type="ECO:0000313" key="5">
    <source>
        <dbReference type="EMBL" id="AGA25661.1"/>
    </source>
</evidence>
<evidence type="ECO:0000259" key="4">
    <source>
        <dbReference type="Pfam" id="PF04536"/>
    </source>
</evidence>
<dbReference type="EMBL" id="CP003364">
    <property type="protein sequence ID" value="AGA25661.1"/>
    <property type="molecule type" value="Genomic_DNA"/>
</dbReference>
<proteinExistence type="predicted"/>
<reference evidence="5 6" key="1">
    <citation type="submission" date="2012-02" db="EMBL/GenBank/DDBJ databases">
        <title>Complete sequence of chromosome of Singulisphaera acidiphila DSM 18658.</title>
        <authorList>
            <consortium name="US DOE Joint Genome Institute (JGI-PGF)"/>
            <person name="Lucas S."/>
            <person name="Copeland A."/>
            <person name="Lapidus A."/>
            <person name="Glavina del Rio T."/>
            <person name="Dalin E."/>
            <person name="Tice H."/>
            <person name="Bruce D."/>
            <person name="Goodwin L."/>
            <person name="Pitluck S."/>
            <person name="Peters L."/>
            <person name="Ovchinnikova G."/>
            <person name="Chertkov O."/>
            <person name="Kyrpides N."/>
            <person name="Mavromatis K."/>
            <person name="Ivanova N."/>
            <person name="Brettin T."/>
            <person name="Detter J.C."/>
            <person name="Han C."/>
            <person name="Larimer F."/>
            <person name="Land M."/>
            <person name="Hauser L."/>
            <person name="Markowitz V."/>
            <person name="Cheng J.-F."/>
            <person name="Hugenholtz P."/>
            <person name="Woyke T."/>
            <person name="Wu D."/>
            <person name="Tindall B."/>
            <person name="Pomrenke H."/>
            <person name="Brambilla E."/>
            <person name="Klenk H.-P."/>
            <person name="Eisen J.A."/>
        </authorList>
    </citation>
    <scope>NUCLEOTIDE SEQUENCE [LARGE SCALE GENOMIC DNA]</scope>
    <source>
        <strain evidence="6">ATCC BAA-1392 / DSM 18658 / VKM B-2454 / MOB10</strain>
    </source>
</reference>
<dbReference type="KEGG" id="saci:Sinac_1272"/>
<name>L0DAH1_SINAD</name>